<name>A0AAV4VY90_CAEEX</name>
<gene>
    <name evidence="1" type="ORF">CEXT_578301</name>
</gene>
<keyword evidence="2" id="KW-1185">Reference proteome</keyword>
<protein>
    <submittedName>
        <fullName evidence="1">Uncharacterized protein</fullName>
    </submittedName>
</protein>
<evidence type="ECO:0000313" key="2">
    <source>
        <dbReference type="Proteomes" id="UP001054945"/>
    </source>
</evidence>
<sequence>MAYILLKLPFNGWVWLALIILNFVFDNPHGTKQLTYEGFSMFSCIHNILRHMKILAANTKKIDLWPGVTWKHSEKEDLDSNPVTASVVMLKTAIRCVETMTTTIARYDWSFPRFYPIRMA</sequence>
<organism evidence="1 2">
    <name type="scientific">Caerostris extrusa</name>
    <name type="common">Bark spider</name>
    <name type="synonym">Caerostris bankana</name>
    <dbReference type="NCBI Taxonomy" id="172846"/>
    <lineage>
        <taxon>Eukaryota</taxon>
        <taxon>Metazoa</taxon>
        <taxon>Ecdysozoa</taxon>
        <taxon>Arthropoda</taxon>
        <taxon>Chelicerata</taxon>
        <taxon>Arachnida</taxon>
        <taxon>Araneae</taxon>
        <taxon>Araneomorphae</taxon>
        <taxon>Entelegynae</taxon>
        <taxon>Araneoidea</taxon>
        <taxon>Araneidae</taxon>
        <taxon>Caerostris</taxon>
    </lineage>
</organism>
<comment type="caution">
    <text evidence="1">The sequence shown here is derived from an EMBL/GenBank/DDBJ whole genome shotgun (WGS) entry which is preliminary data.</text>
</comment>
<dbReference type="EMBL" id="BPLR01015316">
    <property type="protein sequence ID" value="GIY75251.1"/>
    <property type="molecule type" value="Genomic_DNA"/>
</dbReference>
<evidence type="ECO:0000313" key="1">
    <source>
        <dbReference type="EMBL" id="GIY75251.1"/>
    </source>
</evidence>
<accession>A0AAV4VY90</accession>
<reference evidence="1 2" key="1">
    <citation type="submission" date="2021-06" db="EMBL/GenBank/DDBJ databases">
        <title>Caerostris extrusa draft genome.</title>
        <authorList>
            <person name="Kono N."/>
            <person name="Arakawa K."/>
        </authorList>
    </citation>
    <scope>NUCLEOTIDE SEQUENCE [LARGE SCALE GENOMIC DNA]</scope>
</reference>
<dbReference type="Proteomes" id="UP001054945">
    <property type="component" value="Unassembled WGS sequence"/>
</dbReference>
<proteinExistence type="predicted"/>
<dbReference type="AlphaFoldDB" id="A0AAV4VY90"/>